<feature type="compositionally biased region" description="Basic and acidic residues" evidence="4">
    <location>
        <begin position="608"/>
        <end position="625"/>
    </location>
</feature>
<dbReference type="InterPro" id="IPR001623">
    <property type="entry name" value="DnaJ_domain"/>
</dbReference>
<feature type="region of interest" description="Disordered" evidence="4">
    <location>
        <begin position="111"/>
        <end position="637"/>
    </location>
</feature>
<dbReference type="EMBL" id="ML994610">
    <property type="protein sequence ID" value="KAF2194968.1"/>
    <property type="molecule type" value="Genomic_DNA"/>
</dbReference>
<dbReference type="InterPro" id="IPR051727">
    <property type="entry name" value="DnaJ_C3_Co-chaperones"/>
</dbReference>
<evidence type="ECO:0000313" key="7">
    <source>
        <dbReference type="Proteomes" id="UP000800200"/>
    </source>
</evidence>
<keyword evidence="2" id="KW-0732">Signal</keyword>
<dbReference type="GO" id="GO:0051087">
    <property type="term" value="F:protein-folding chaperone binding"/>
    <property type="evidence" value="ECO:0007669"/>
    <property type="project" value="TreeGrafter"/>
</dbReference>
<feature type="compositionally biased region" description="Basic and acidic residues" evidence="4">
    <location>
        <begin position="393"/>
        <end position="402"/>
    </location>
</feature>
<accession>A0A6A6EW10</accession>
<feature type="domain" description="J" evidence="5">
    <location>
        <begin position="8"/>
        <end position="76"/>
    </location>
</feature>
<evidence type="ECO:0000256" key="1">
    <source>
        <dbReference type="ARBA" id="ARBA00004240"/>
    </source>
</evidence>
<keyword evidence="3" id="KW-0256">Endoplasmic reticulum</keyword>
<gene>
    <name evidence="6" type="ORF">K469DRAFT_544853</name>
</gene>
<evidence type="ECO:0000256" key="2">
    <source>
        <dbReference type="ARBA" id="ARBA00022729"/>
    </source>
</evidence>
<name>A0A6A6EW10_9PEZI</name>
<dbReference type="OrthoDB" id="10250354at2759"/>
<feature type="compositionally biased region" description="Basic and acidic residues" evidence="4">
    <location>
        <begin position="120"/>
        <end position="148"/>
    </location>
</feature>
<reference evidence="6" key="1">
    <citation type="journal article" date="2020" name="Stud. Mycol.">
        <title>101 Dothideomycetes genomes: a test case for predicting lifestyles and emergence of pathogens.</title>
        <authorList>
            <person name="Haridas S."/>
            <person name="Albert R."/>
            <person name="Binder M."/>
            <person name="Bloem J."/>
            <person name="Labutti K."/>
            <person name="Salamov A."/>
            <person name="Andreopoulos B."/>
            <person name="Baker S."/>
            <person name="Barry K."/>
            <person name="Bills G."/>
            <person name="Bluhm B."/>
            <person name="Cannon C."/>
            <person name="Castanera R."/>
            <person name="Culley D."/>
            <person name="Daum C."/>
            <person name="Ezra D."/>
            <person name="Gonzalez J."/>
            <person name="Henrissat B."/>
            <person name="Kuo A."/>
            <person name="Liang C."/>
            <person name="Lipzen A."/>
            <person name="Lutzoni F."/>
            <person name="Magnuson J."/>
            <person name="Mondo S."/>
            <person name="Nolan M."/>
            <person name="Ohm R."/>
            <person name="Pangilinan J."/>
            <person name="Park H.-J."/>
            <person name="Ramirez L."/>
            <person name="Alfaro M."/>
            <person name="Sun H."/>
            <person name="Tritt A."/>
            <person name="Yoshinaga Y."/>
            <person name="Zwiers L.-H."/>
            <person name="Turgeon B."/>
            <person name="Goodwin S."/>
            <person name="Spatafora J."/>
            <person name="Crous P."/>
            <person name="Grigoriev I."/>
        </authorList>
    </citation>
    <scope>NUCLEOTIDE SEQUENCE</scope>
    <source>
        <strain evidence="6">CBS 207.26</strain>
    </source>
</reference>
<feature type="compositionally biased region" description="Basic and acidic residues" evidence="4">
    <location>
        <begin position="305"/>
        <end position="353"/>
    </location>
</feature>
<dbReference type="GO" id="GO:0034975">
    <property type="term" value="P:protein folding in endoplasmic reticulum"/>
    <property type="evidence" value="ECO:0007669"/>
    <property type="project" value="TreeGrafter"/>
</dbReference>
<evidence type="ECO:0000313" key="6">
    <source>
        <dbReference type="EMBL" id="KAF2194968.1"/>
    </source>
</evidence>
<dbReference type="PRINTS" id="PR00625">
    <property type="entry name" value="JDOMAIN"/>
</dbReference>
<dbReference type="Gene3D" id="1.10.287.110">
    <property type="entry name" value="DnaJ domain"/>
    <property type="match status" value="1"/>
</dbReference>
<dbReference type="AlphaFoldDB" id="A0A6A6EW10"/>
<protein>
    <submittedName>
        <fullName evidence="6">DnaJ-domain-containing protein</fullName>
    </submittedName>
</protein>
<dbReference type="PANTHER" id="PTHR44140:SF2">
    <property type="entry name" value="LD25575P"/>
    <property type="match status" value="1"/>
</dbReference>
<dbReference type="CDD" id="cd06257">
    <property type="entry name" value="DnaJ"/>
    <property type="match status" value="1"/>
</dbReference>
<feature type="compositionally biased region" description="Polar residues" evidence="4">
    <location>
        <begin position="550"/>
        <end position="566"/>
    </location>
</feature>
<dbReference type="GO" id="GO:0005783">
    <property type="term" value="C:endoplasmic reticulum"/>
    <property type="evidence" value="ECO:0007669"/>
    <property type="project" value="UniProtKB-SubCell"/>
</dbReference>
<evidence type="ECO:0000256" key="3">
    <source>
        <dbReference type="ARBA" id="ARBA00022824"/>
    </source>
</evidence>
<dbReference type="SMART" id="SM00271">
    <property type="entry name" value="DnaJ"/>
    <property type="match status" value="1"/>
</dbReference>
<dbReference type="Proteomes" id="UP000800200">
    <property type="component" value="Unassembled WGS sequence"/>
</dbReference>
<dbReference type="InterPro" id="IPR036869">
    <property type="entry name" value="J_dom_sf"/>
</dbReference>
<organism evidence="6 7">
    <name type="scientific">Zopfia rhizophila CBS 207.26</name>
    <dbReference type="NCBI Taxonomy" id="1314779"/>
    <lineage>
        <taxon>Eukaryota</taxon>
        <taxon>Fungi</taxon>
        <taxon>Dikarya</taxon>
        <taxon>Ascomycota</taxon>
        <taxon>Pezizomycotina</taxon>
        <taxon>Dothideomycetes</taxon>
        <taxon>Dothideomycetes incertae sedis</taxon>
        <taxon>Zopfiaceae</taxon>
        <taxon>Zopfia</taxon>
    </lineage>
</organism>
<evidence type="ECO:0000256" key="4">
    <source>
        <dbReference type="SAM" id="MobiDB-lite"/>
    </source>
</evidence>
<dbReference type="Pfam" id="PF00226">
    <property type="entry name" value="DnaJ"/>
    <property type="match status" value="1"/>
</dbReference>
<feature type="compositionally biased region" description="Polar residues" evidence="4">
    <location>
        <begin position="453"/>
        <end position="477"/>
    </location>
</feature>
<feature type="compositionally biased region" description="Basic and acidic residues" evidence="4">
    <location>
        <begin position="209"/>
        <end position="277"/>
    </location>
</feature>
<dbReference type="PANTHER" id="PTHR44140">
    <property type="entry name" value="LD25575P"/>
    <property type="match status" value="1"/>
</dbReference>
<comment type="subcellular location">
    <subcellularLocation>
        <location evidence="1">Endoplasmic reticulum</location>
    </subcellularLocation>
</comment>
<proteinExistence type="predicted"/>
<sequence length="637" mass="72801">MASSLPPDPYAALGVPKNADAGTIKSTYRKLVLRCHPDKVTDESLKKQKQEEFHKIQQAYELIGDEEKRATYDAEVRLNELRKEKLARAGGAPNVEIRTAHYDVRTAAPAGATFGARGPSRYEERKPSRSYDEDRYYEDRSSSRKYDTYEAYPKRSSPPRTSRSEREPTSRTTRVTSDRTRTDVKKSRDKDERREHGKRFVYVSDESSSDEKTRAKARYEAEYRRRTEEAHRQADEDEARKQAAEARRKAEDRRSSEEPRRHRSDDRDSYDRQRKLSDLQNDAINYIGRAKAEADPRPSPSRTGSSREVRPDYFDSRTRRDRLEAPRRSSARPKESSRPESSGRDSHRDRKTIPEIVEWEPEDRKIPPFKHSVSSPPELHVPHGPPQRSYTESSRDHRRKETSPTPVFRRSETMPTVHTTTSYPSSSSRRKEATPVRPSGLRSSEAATPHDSGYSSPGTPETTYPTVPPAQSSSTTKKVYHYPTPGGGVRLTPEDMGVANGHRTVLREPEKRHRTRSPSPLSRPPMGANRPVEASSTRYQVQPAAPAPPRTTSHTIPPTLGRSTTINEDRGRSHKLYGEINSDYTRRENARNQTSFSPDRVSYSKMYGPEDIRWSGGKTSDREYTKPSLSRHATYVY</sequence>
<feature type="compositionally biased region" description="Basic and acidic residues" evidence="4">
    <location>
        <begin position="176"/>
        <end position="195"/>
    </location>
</feature>
<evidence type="ECO:0000259" key="5">
    <source>
        <dbReference type="PROSITE" id="PS50076"/>
    </source>
</evidence>
<dbReference type="GO" id="GO:0051787">
    <property type="term" value="F:misfolded protein binding"/>
    <property type="evidence" value="ECO:0007669"/>
    <property type="project" value="TreeGrafter"/>
</dbReference>
<keyword evidence="7" id="KW-1185">Reference proteome</keyword>
<dbReference type="SUPFAM" id="SSF46565">
    <property type="entry name" value="Chaperone J-domain"/>
    <property type="match status" value="1"/>
</dbReference>
<dbReference type="PROSITE" id="PS50076">
    <property type="entry name" value="DNAJ_2"/>
    <property type="match status" value="1"/>
</dbReference>